<keyword evidence="2" id="KW-1185">Reference proteome</keyword>
<evidence type="ECO:0000313" key="1">
    <source>
        <dbReference type="EMBL" id="UUO13563.1"/>
    </source>
</evidence>
<evidence type="ECO:0000313" key="2">
    <source>
        <dbReference type="Proteomes" id="UP001057561"/>
    </source>
</evidence>
<dbReference type="Proteomes" id="UP001057561">
    <property type="component" value="Chromosome"/>
</dbReference>
<dbReference type="EMBL" id="CP099464">
    <property type="protein sequence ID" value="UUO13563.1"/>
    <property type="molecule type" value="Genomic_DNA"/>
</dbReference>
<dbReference type="Pfam" id="PF04255">
    <property type="entry name" value="DUF433"/>
    <property type="match status" value="1"/>
</dbReference>
<proteinExistence type="predicted"/>
<dbReference type="RefSeq" id="WP_257120424.1">
    <property type="nucleotide sequence ID" value="NZ_CP099464.1"/>
</dbReference>
<dbReference type="InterPro" id="IPR007367">
    <property type="entry name" value="DUF433"/>
</dbReference>
<reference evidence="1" key="1">
    <citation type="submission" date="2022-06" db="EMBL/GenBank/DDBJ databases">
        <title>Nostosin G and Spiroidesin B from the Cyanobacterium Dolichospermum sp. NIES-1697.</title>
        <authorList>
            <person name="Phan C.-S."/>
            <person name="Mehjabin J.J."/>
            <person name="Anas A.R.J."/>
            <person name="Hayasaka M."/>
            <person name="Onoki R."/>
            <person name="Wang J."/>
            <person name="Umezawa T."/>
            <person name="Washio K."/>
            <person name="Morikawa M."/>
            <person name="Okino T."/>
        </authorList>
    </citation>
    <scope>NUCLEOTIDE SEQUENCE</scope>
    <source>
        <strain evidence="1">NIES-1697</strain>
    </source>
</reference>
<protein>
    <submittedName>
        <fullName evidence="1">DUF433 domain-containing protein</fullName>
    </submittedName>
</protein>
<gene>
    <name evidence="1" type="ORF">NG743_15925</name>
</gene>
<name>A0ABY5LNM7_9CYAN</name>
<organism evidence="1 2">
    <name type="scientific">Dolichospermum heterosporum TAC447</name>
    <dbReference type="NCBI Taxonomy" id="747523"/>
    <lineage>
        <taxon>Bacteria</taxon>
        <taxon>Bacillati</taxon>
        <taxon>Cyanobacteriota</taxon>
        <taxon>Cyanophyceae</taxon>
        <taxon>Nostocales</taxon>
        <taxon>Aphanizomenonaceae</taxon>
        <taxon>Dolichospermum</taxon>
        <taxon>Dolichospermum heterosporum</taxon>
    </lineage>
</organism>
<sequence>MKNLYGETDPRIAFGRLVIAETGIPTIVLAQRLKAGESIQDLACDYNCDRLKIEEAIRCELSAA</sequence>
<accession>A0ABY5LNM7</accession>